<accession>A0ABQ6IWK4</accession>
<feature type="region of interest" description="Disordered" evidence="1">
    <location>
        <begin position="20"/>
        <end position="49"/>
    </location>
</feature>
<feature type="region of interest" description="Disordered" evidence="1">
    <location>
        <begin position="210"/>
        <end position="231"/>
    </location>
</feature>
<dbReference type="Proteomes" id="UP001157126">
    <property type="component" value="Unassembled WGS sequence"/>
</dbReference>
<feature type="region of interest" description="Disordered" evidence="1">
    <location>
        <begin position="74"/>
        <end position="105"/>
    </location>
</feature>
<proteinExistence type="predicted"/>
<evidence type="ECO:0008006" key="5">
    <source>
        <dbReference type="Google" id="ProtNLM"/>
    </source>
</evidence>
<evidence type="ECO:0000313" key="3">
    <source>
        <dbReference type="EMBL" id="GMA41668.1"/>
    </source>
</evidence>
<protein>
    <recommendedName>
        <fullName evidence="5">DUF4352 domain-containing protein</fullName>
    </recommendedName>
</protein>
<feature type="chain" id="PRO_5045166176" description="DUF4352 domain-containing protein" evidence="2">
    <location>
        <begin position="19"/>
        <end position="231"/>
    </location>
</feature>
<evidence type="ECO:0000256" key="1">
    <source>
        <dbReference type="SAM" id="MobiDB-lite"/>
    </source>
</evidence>
<dbReference type="EMBL" id="BSUO01000001">
    <property type="protein sequence ID" value="GMA41668.1"/>
    <property type="molecule type" value="Genomic_DNA"/>
</dbReference>
<feature type="compositionally biased region" description="Low complexity" evidence="1">
    <location>
        <begin position="20"/>
        <end position="34"/>
    </location>
</feature>
<name>A0ABQ6IWK4_9MICO</name>
<keyword evidence="2" id="KW-0732">Signal</keyword>
<sequence>MPLALVALLTLSACAAPAAGVGPAPAAPTSVSSMPPEPASPTPTDAPRAPDRIAQAVPKEIVPVAFGQTVTTPAGVSVRMDPPKGYAPGKLRSLGRDGTPIPPSSEPLTVIRVQVTNGSSAALALNSIRTYLTRDGEPVTKPKYTFKTFKGLEKEHWLRPGGELTVDYALRGPANGVWEAEVAGFDEQVVDLVPWARFASDPALRAATTAMRLQSPKPGPRTEHGRPLDEQ</sequence>
<evidence type="ECO:0000256" key="2">
    <source>
        <dbReference type="SAM" id="SignalP"/>
    </source>
</evidence>
<keyword evidence="4" id="KW-1185">Reference proteome</keyword>
<reference evidence="4" key="1">
    <citation type="journal article" date="2019" name="Int. J. Syst. Evol. Microbiol.">
        <title>The Global Catalogue of Microorganisms (GCM) 10K type strain sequencing project: providing services to taxonomists for standard genome sequencing and annotation.</title>
        <authorList>
            <consortium name="The Broad Institute Genomics Platform"/>
            <consortium name="The Broad Institute Genome Sequencing Center for Infectious Disease"/>
            <person name="Wu L."/>
            <person name="Ma J."/>
        </authorList>
    </citation>
    <scope>NUCLEOTIDE SEQUENCE [LARGE SCALE GENOMIC DNA]</scope>
    <source>
        <strain evidence="4">NBRC 113072</strain>
    </source>
</reference>
<gene>
    <name evidence="3" type="ORF">GCM10025883_37130</name>
</gene>
<comment type="caution">
    <text evidence="3">The sequence shown here is derived from an EMBL/GenBank/DDBJ whole genome shotgun (WGS) entry which is preliminary data.</text>
</comment>
<feature type="compositionally biased region" description="Basic and acidic residues" evidence="1">
    <location>
        <begin position="220"/>
        <end position="231"/>
    </location>
</feature>
<feature type="signal peptide" evidence="2">
    <location>
        <begin position="1"/>
        <end position="18"/>
    </location>
</feature>
<evidence type="ECO:0000313" key="4">
    <source>
        <dbReference type="Proteomes" id="UP001157126"/>
    </source>
</evidence>
<organism evidence="3 4">
    <name type="scientific">Mobilicoccus caccae</name>
    <dbReference type="NCBI Taxonomy" id="1859295"/>
    <lineage>
        <taxon>Bacteria</taxon>
        <taxon>Bacillati</taxon>
        <taxon>Actinomycetota</taxon>
        <taxon>Actinomycetes</taxon>
        <taxon>Micrococcales</taxon>
        <taxon>Dermatophilaceae</taxon>
        <taxon>Mobilicoccus</taxon>
    </lineage>
</organism>